<dbReference type="PANTHER" id="PTHR21021:SF15">
    <property type="entry name" value="FREE METHIONINE-R-SULFOXIDE REDUCTASE"/>
    <property type="match status" value="1"/>
</dbReference>
<dbReference type="Proteomes" id="UP000242561">
    <property type="component" value="Chromosome"/>
</dbReference>
<sequence length="160" mass="17544">MFNITDTKNLPLSKLLSELHQTCDAITMGEDDSIANMANISAIIWQMLPDLNWAGFYRMVGDELVLGPFQGKAACIRIPLHKGVCGKAARDMQTQIVDDVHAFDGHIACDADSRSELVVPIIKNGKIVGVLDLDSPLPSRFNAEIADAMEKLITHISDRL</sequence>
<name>A0A1L3JDJ4_9SPHN</name>
<dbReference type="EMBL" id="CP018154">
    <property type="protein sequence ID" value="APG63211.1"/>
    <property type="molecule type" value="Genomic_DNA"/>
</dbReference>
<proteinExistence type="inferred from homology"/>
<evidence type="ECO:0000313" key="4">
    <source>
        <dbReference type="Proteomes" id="UP000242561"/>
    </source>
</evidence>
<dbReference type="FunFam" id="3.30.450.40:FF:000008">
    <property type="entry name" value="GAF domain-containing proteins"/>
    <property type="match status" value="1"/>
</dbReference>
<dbReference type="InterPro" id="IPR000614">
    <property type="entry name" value="FRMsr_CS"/>
</dbReference>
<dbReference type="InterPro" id="IPR051330">
    <property type="entry name" value="Phosphatase_reg/MetRdx"/>
</dbReference>
<keyword evidence="4" id="KW-1185">Reference proteome</keyword>
<dbReference type="InterPro" id="IPR029016">
    <property type="entry name" value="GAF-like_dom_sf"/>
</dbReference>
<gene>
    <name evidence="3" type="ORF">LPB140_10925</name>
</gene>
<dbReference type="GO" id="GO:0033745">
    <property type="term" value="F:L-methionine-(R)-S-oxide reductase activity"/>
    <property type="evidence" value="ECO:0007669"/>
    <property type="project" value="TreeGrafter"/>
</dbReference>
<dbReference type="Pfam" id="PF13185">
    <property type="entry name" value="GAF_2"/>
    <property type="match status" value="1"/>
</dbReference>
<dbReference type="GO" id="GO:0005829">
    <property type="term" value="C:cytosol"/>
    <property type="evidence" value="ECO:0007669"/>
    <property type="project" value="TreeGrafter"/>
</dbReference>
<dbReference type="PANTHER" id="PTHR21021">
    <property type="entry name" value="GAF/PUTATIVE CYTOSKELETAL PROTEIN"/>
    <property type="match status" value="1"/>
</dbReference>
<dbReference type="STRING" id="1913578.LPB140_10925"/>
<feature type="domain" description="GAF" evidence="2">
    <location>
        <begin position="54"/>
        <end position="157"/>
    </location>
</feature>
<dbReference type="OrthoDB" id="9796252at2"/>
<evidence type="ECO:0000259" key="2">
    <source>
        <dbReference type="Pfam" id="PF13185"/>
    </source>
</evidence>
<dbReference type="RefSeq" id="WP_072559862.1">
    <property type="nucleotide sequence ID" value="NZ_CP018154.1"/>
</dbReference>
<protein>
    <recommendedName>
        <fullName evidence="2">GAF domain-containing protein</fullName>
    </recommendedName>
</protein>
<evidence type="ECO:0000256" key="1">
    <source>
        <dbReference type="ARBA" id="ARBA00038454"/>
    </source>
</evidence>
<accession>A0A1L3JDJ4</accession>
<comment type="similarity">
    <text evidence="1">Belongs to the free Met sulfoxide reductase family.</text>
</comment>
<dbReference type="InterPro" id="IPR003018">
    <property type="entry name" value="GAF"/>
</dbReference>
<dbReference type="SUPFAM" id="SSF55781">
    <property type="entry name" value="GAF domain-like"/>
    <property type="match status" value="1"/>
</dbReference>
<dbReference type="AlphaFoldDB" id="A0A1L3JDJ4"/>
<evidence type="ECO:0000313" key="3">
    <source>
        <dbReference type="EMBL" id="APG63211.1"/>
    </source>
</evidence>
<dbReference type="KEGG" id="sphl:LPB140_10925"/>
<dbReference type="Gene3D" id="3.30.450.40">
    <property type="match status" value="1"/>
</dbReference>
<reference evidence="3 4" key="1">
    <citation type="submission" date="2016-11" db="EMBL/GenBank/DDBJ databases">
        <title>Sphingorhabdus sp. LPB0140, isolated from marine environment.</title>
        <authorList>
            <person name="Kim E."/>
            <person name="Yi H."/>
        </authorList>
    </citation>
    <scope>NUCLEOTIDE SEQUENCE [LARGE SCALE GENOMIC DNA]</scope>
    <source>
        <strain evidence="3 4">LPB0140</strain>
    </source>
</reference>
<dbReference type="PROSITE" id="PS01320">
    <property type="entry name" value="UPF0067"/>
    <property type="match status" value="1"/>
</dbReference>
<organism evidence="3 4">
    <name type="scientific">Sphingorhabdus lutea</name>
    <dbReference type="NCBI Taxonomy" id="1913578"/>
    <lineage>
        <taxon>Bacteria</taxon>
        <taxon>Pseudomonadati</taxon>
        <taxon>Pseudomonadota</taxon>
        <taxon>Alphaproteobacteria</taxon>
        <taxon>Sphingomonadales</taxon>
        <taxon>Sphingomonadaceae</taxon>
        <taxon>Sphingorhabdus</taxon>
    </lineage>
</organism>